<dbReference type="Pfam" id="PF13517">
    <property type="entry name" value="FG-GAP_3"/>
    <property type="match status" value="7"/>
</dbReference>
<protein>
    <submittedName>
        <fullName evidence="3">RNA-binding protein</fullName>
    </submittedName>
</protein>
<feature type="domain" description="ASPIC/UnbV" evidence="2">
    <location>
        <begin position="535"/>
        <end position="602"/>
    </location>
</feature>
<dbReference type="PANTHER" id="PTHR16026:SF0">
    <property type="entry name" value="CARTILAGE ACIDIC PROTEIN 1"/>
    <property type="match status" value="1"/>
</dbReference>
<name>A0A2S1LI02_9FLAO</name>
<sequence>MFKSTSHKILLFALVVTTIFNSCKNKDGNTEDDSVLFTTITPEESGVAFVNELKEDLDLNYFQYNYMYIGGGVATADFNNDGLIDLFFTSNTHDNKLYLNKGDFKFEDITAKAGITKRAGFDAGITVADVNNDGFMDIYITRGGWDDSDNKFANMLYINNGNMTFTEKAAEFGIADANRGINSVFFDYDNDNDLDLFVSNTPDMTSKPELGDFKSLKTNPNTITKKGSDRLYENDGKGHFTDVSIKAGIGPDTGFGLNPTIGDLNNDGYLDIYVCNDFNIPDFVYLNNKNGTFTDQREAVVKHMSFNSMGGDIADINNDGYLDIMTLDMNPEDYIRSKTTMGMTSKENFDQMVDEGYHHQYMHNMLQLNNGNGTFSEISKMSGIANTDWSWSILSADFDLDGFNDVYVTNGVYRDVIDKDKNNEILAILRANNRKPTKEDFLGFAQMLPQQKLTNYFYRNKGDLTFEDSSKKWSTATNTFSNGAAYADLDNDGDLDLVVNNINEAATLLKNNSRELDKGEFLEINFKGPATNPFGVGTTVNLVLKSGEKQTRQLINTKGFLSAVSNQLHFGIKKEETIDHLEVIWSDGKKQIIKAPKNNQQLVVKYQDAVAGTTKAVAGAILFKKMPFSYKHTDPKTNDYKDQILLPHKLSQTGPAVAKADVNKDGIEDVYLGGGHGQAGQLLLGTSTGGFSALNVADFNYDKQFEDVGACFFDADNDGDQDLYVVSGSYEFDKTPKLLQDRLYLNDGKGQFKRAIKNLPELFSAGSVVVAADYDNDGDMDLFVGGRVVPNKYPYAPNSYLLTNNKGVFTNETPSKAGTLQTIGMVTDAVWFDINNDKKLDLVVCGEWMGIEVFLNKGGFLVPTNDYKALADSKGWWNKLLVADVDDDGDLDLVAGNLGLNYKFHATPKKPFHVYTHDFDYDGVEDIFLANEYNNTQVPVRGKGCTAQQMPHLKNKITSYKNFADADLKGIVGESINSALHYTVTEFRSGIFINNGAENFVFEPFLNEVQTAPINSIIYDDFDGDGKKDLVMAGNNYQSEIETTRSDAGLGYFLKKNAKNKFSYVSNKTSGFFADKDVRNCIEIKNSGNKYILVVNNNNTHDLFKVVSKK</sequence>
<gene>
    <name evidence="3" type="ORF">FFWV33_18535</name>
</gene>
<dbReference type="InterPro" id="IPR028994">
    <property type="entry name" value="Integrin_alpha_N"/>
</dbReference>
<evidence type="ECO:0000313" key="4">
    <source>
        <dbReference type="Proteomes" id="UP000244527"/>
    </source>
</evidence>
<dbReference type="Proteomes" id="UP000244527">
    <property type="component" value="Chromosome"/>
</dbReference>
<reference evidence="3 4" key="1">
    <citation type="submission" date="2017-04" db="EMBL/GenBank/DDBJ databases">
        <title>Compelte genome sequence of WV33.</title>
        <authorList>
            <person name="Lee P.C."/>
        </authorList>
    </citation>
    <scope>NUCLEOTIDE SEQUENCE [LARGE SCALE GENOMIC DNA]</scope>
    <source>
        <strain evidence="3 4">WV33</strain>
    </source>
</reference>
<accession>A0A2S1LI02</accession>
<keyword evidence="1" id="KW-0732">Signal</keyword>
<dbReference type="PANTHER" id="PTHR16026">
    <property type="entry name" value="CARTILAGE ACIDIC PROTEIN 1"/>
    <property type="match status" value="1"/>
</dbReference>
<evidence type="ECO:0000259" key="2">
    <source>
        <dbReference type="Pfam" id="PF07593"/>
    </source>
</evidence>
<dbReference type="EMBL" id="CP020918">
    <property type="protein sequence ID" value="AWG23384.1"/>
    <property type="molecule type" value="Genomic_DNA"/>
</dbReference>
<keyword evidence="4" id="KW-1185">Reference proteome</keyword>
<dbReference type="SUPFAM" id="SSF69318">
    <property type="entry name" value="Integrin alpha N-terminal domain"/>
    <property type="match status" value="3"/>
</dbReference>
<dbReference type="InterPro" id="IPR011519">
    <property type="entry name" value="UnbV_ASPIC"/>
</dbReference>
<dbReference type="Pfam" id="PF07593">
    <property type="entry name" value="UnbV_ASPIC"/>
    <property type="match status" value="1"/>
</dbReference>
<evidence type="ECO:0000256" key="1">
    <source>
        <dbReference type="ARBA" id="ARBA00022729"/>
    </source>
</evidence>
<dbReference type="AlphaFoldDB" id="A0A2S1LI02"/>
<evidence type="ECO:0000313" key="3">
    <source>
        <dbReference type="EMBL" id="AWG23384.1"/>
    </source>
</evidence>
<dbReference type="OrthoDB" id="9816120at2"/>
<dbReference type="KEGG" id="ffa:FFWV33_18535"/>
<proteinExistence type="predicted"/>
<dbReference type="InterPro" id="IPR013517">
    <property type="entry name" value="FG-GAP"/>
</dbReference>
<dbReference type="Gene3D" id="2.130.10.130">
    <property type="entry name" value="Integrin alpha, N-terminal"/>
    <property type="match status" value="4"/>
</dbReference>
<dbReference type="InterPro" id="IPR027039">
    <property type="entry name" value="Crtac1"/>
</dbReference>
<organism evidence="3 4">
    <name type="scientific">Flavobacterium faecale</name>
    <dbReference type="NCBI Taxonomy" id="1355330"/>
    <lineage>
        <taxon>Bacteria</taxon>
        <taxon>Pseudomonadati</taxon>
        <taxon>Bacteroidota</taxon>
        <taxon>Flavobacteriia</taxon>
        <taxon>Flavobacteriales</taxon>
        <taxon>Flavobacteriaceae</taxon>
        <taxon>Flavobacterium</taxon>
    </lineage>
</organism>
<dbReference type="RefSeq" id="WP_108742280.1">
    <property type="nucleotide sequence ID" value="NZ_CP020918.1"/>
</dbReference>